<evidence type="ECO:0000313" key="2">
    <source>
        <dbReference type="EMBL" id="GKV30570.1"/>
    </source>
</evidence>
<proteinExistence type="predicted"/>
<feature type="transmembrane region" description="Helical" evidence="1">
    <location>
        <begin position="12"/>
        <end position="32"/>
    </location>
</feature>
<evidence type="ECO:0000256" key="1">
    <source>
        <dbReference type="SAM" id="Phobius"/>
    </source>
</evidence>
<keyword evidence="1" id="KW-0472">Membrane</keyword>
<protein>
    <submittedName>
        <fullName evidence="2">Uncharacterized protein</fullName>
    </submittedName>
</protein>
<organism evidence="2 3">
    <name type="scientific">Rubroshorea leprosula</name>
    <dbReference type="NCBI Taxonomy" id="152421"/>
    <lineage>
        <taxon>Eukaryota</taxon>
        <taxon>Viridiplantae</taxon>
        <taxon>Streptophyta</taxon>
        <taxon>Embryophyta</taxon>
        <taxon>Tracheophyta</taxon>
        <taxon>Spermatophyta</taxon>
        <taxon>Magnoliopsida</taxon>
        <taxon>eudicotyledons</taxon>
        <taxon>Gunneridae</taxon>
        <taxon>Pentapetalae</taxon>
        <taxon>rosids</taxon>
        <taxon>malvids</taxon>
        <taxon>Malvales</taxon>
        <taxon>Dipterocarpaceae</taxon>
        <taxon>Rubroshorea</taxon>
    </lineage>
</organism>
<comment type="caution">
    <text evidence="2">The sequence shown here is derived from an EMBL/GenBank/DDBJ whole genome shotgun (WGS) entry which is preliminary data.</text>
</comment>
<keyword evidence="3" id="KW-1185">Reference proteome</keyword>
<keyword evidence="1" id="KW-0812">Transmembrane</keyword>
<keyword evidence="1" id="KW-1133">Transmembrane helix</keyword>
<dbReference type="Proteomes" id="UP001054252">
    <property type="component" value="Unassembled WGS sequence"/>
</dbReference>
<accession>A0AAV5L0L9</accession>
<gene>
    <name evidence="2" type="ORF">SLEP1_g39371</name>
</gene>
<reference evidence="2 3" key="1">
    <citation type="journal article" date="2021" name="Commun. Biol.">
        <title>The genome of Shorea leprosula (Dipterocarpaceae) highlights the ecological relevance of drought in aseasonal tropical rainforests.</title>
        <authorList>
            <person name="Ng K.K.S."/>
            <person name="Kobayashi M.J."/>
            <person name="Fawcett J.A."/>
            <person name="Hatakeyama M."/>
            <person name="Paape T."/>
            <person name="Ng C.H."/>
            <person name="Ang C.C."/>
            <person name="Tnah L.H."/>
            <person name="Lee C.T."/>
            <person name="Nishiyama T."/>
            <person name="Sese J."/>
            <person name="O'Brien M.J."/>
            <person name="Copetti D."/>
            <person name="Mohd Noor M.I."/>
            <person name="Ong R.C."/>
            <person name="Putra M."/>
            <person name="Sireger I.Z."/>
            <person name="Indrioko S."/>
            <person name="Kosugi Y."/>
            <person name="Izuno A."/>
            <person name="Isagi Y."/>
            <person name="Lee S.L."/>
            <person name="Shimizu K.K."/>
        </authorList>
    </citation>
    <scope>NUCLEOTIDE SEQUENCE [LARGE SCALE GENOMIC DNA]</scope>
    <source>
        <strain evidence="2">214</strain>
    </source>
</reference>
<evidence type="ECO:0000313" key="3">
    <source>
        <dbReference type="Proteomes" id="UP001054252"/>
    </source>
</evidence>
<dbReference type="EMBL" id="BPVZ01000087">
    <property type="protein sequence ID" value="GKV30570.1"/>
    <property type="molecule type" value="Genomic_DNA"/>
</dbReference>
<dbReference type="AlphaFoldDB" id="A0AAV5L0L9"/>
<sequence>MMNNIRVLFGFRITNVHLTSIVSLLNMIYTLVPARYQYIRKVLS</sequence>
<name>A0AAV5L0L9_9ROSI</name>